<evidence type="ECO:0000313" key="1">
    <source>
        <dbReference type="EMBL" id="MBD1363384.1"/>
    </source>
</evidence>
<sequence length="46" mass="5077">MIQQPLPLLLFSNSIGKGCSVLLVFSADEPFLTYNIKENGYIICEG</sequence>
<evidence type="ECO:0000313" key="2">
    <source>
        <dbReference type="Proteomes" id="UP000606600"/>
    </source>
</evidence>
<gene>
    <name evidence="1" type="ORF">IDJ77_06140</name>
</gene>
<organism evidence="1 2">
    <name type="scientific">Mucilaginibacter pankratovii</name>
    <dbReference type="NCBI Taxonomy" id="2772110"/>
    <lineage>
        <taxon>Bacteria</taxon>
        <taxon>Pseudomonadati</taxon>
        <taxon>Bacteroidota</taxon>
        <taxon>Sphingobacteriia</taxon>
        <taxon>Sphingobacteriales</taxon>
        <taxon>Sphingobacteriaceae</taxon>
        <taxon>Mucilaginibacter</taxon>
    </lineage>
</organism>
<comment type="caution">
    <text evidence="1">The sequence shown here is derived from an EMBL/GenBank/DDBJ whole genome shotgun (WGS) entry which is preliminary data.</text>
</comment>
<dbReference type="RefSeq" id="WP_191188062.1">
    <property type="nucleotide sequence ID" value="NZ_JACWMY010000003.1"/>
</dbReference>
<name>A0ABR7WM28_9SPHI</name>
<keyword evidence="2" id="KW-1185">Reference proteome</keyword>
<dbReference type="Proteomes" id="UP000606600">
    <property type="component" value="Unassembled WGS sequence"/>
</dbReference>
<protein>
    <submittedName>
        <fullName evidence="1">Uncharacterized protein</fullName>
    </submittedName>
</protein>
<dbReference type="EMBL" id="JACWMY010000003">
    <property type="protein sequence ID" value="MBD1363384.1"/>
    <property type="molecule type" value="Genomic_DNA"/>
</dbReference>
<accession>A0ABR7WM28</accession>
<proteinExistence type="predicted"/>
<reference evidence="1 2" key="1">
    <citation type="submission" date="2020-09" db="EMBL/GenBank/DDBJ databases">
        <title>Novel species of Mucilaginibacter isolated from a glacier on the Tibetan Plateau.</title>
        <authorList>
            <person name="Liu Q."/>
            <person name="Xin Y.-H."/>
        </authorList>
    </citation>
    <scope>NUCLEOTIDE SEQUENCE [LARGE SCALE GENOMIC DNA]</scope>
    <source>
        <strain evidence="1 2">ZT4R22</strain>
    </source>
</reference>